<dbReference type="PATRIC" id="fig|991778.3.peg.1201"/>
<reference evidence="1 2" key="1">
    <citation type="journal article" date="2013" name="Mar. Genomics">
        <title>Expression of sulfatases in Rhodopirellula baltica and the diversity of sulfatases in the genus Rhodopirellula.</title>
        <authorList>
            <person name="Wegner C.E."/>
            <person name="Richter-Heitmann T."/>
            <person name="Klindworth A."/>
            <person name="Klockow C."/>
            <person name="Richter M."/>
            <person name="Achstetter T."/>
            <person name="Glockner F.O."/>
            <person name="Harder J."/>
        </authorList>
    </citation>
    <scope>NUCLEOTIDE SEQUENCE [LARGE SCALE GENOMIC DNA]</scope>
    <source>
        <strain evidence="1 2">WH47</strain>
    </source>
</reference>
<evidence type="ECO:0000313" key="1">
    <source>
        <dbReference type="EMBL" id="EGF28895.1"/>
    </source>
</evidence>
<sequence length="111" mass="12812">MTASRRSLMQESNEADDAVEFGGSMRAGHFTAQLFVKLVVTRTKLVLRTSLHTFQIDRENLRGLGDTAIFGIFKRGIRFHHCQPNLAQPVVFYPSMDREAFRQRLRELGWE</sequence>
<name>F2AN74_RHOBT</name>
<gene>
    <name evidence="1" type="ORF">RBWH47_03287</name>
</gene>
<comment type="caution">
    <text evidence="1">The sequence shown here is derived from an EMBL/GenBank/DDBJ whole genome shotgun (WGS) entry which is preliminary data.</text>
</comment>
<dbReference type="Proteomes" id="UP000006222">
    <property type="component" value="Unassembled WGS sequence"/>
</dbReference>
<accession>F2AN74</accession>
<proteinExistence type="predicted"/>
<dbReference type="EMBL" id="AFAR01000065">
    <property type="protein sequence ID" value="EGF28895.1"/>
    <property type="molecule type" value="Genomic_DNA"/>
</dbReference>
<organism evidence="1 2">
    <name type="scientific">Rhodopirellula baltica WH47</name>
    <dbReference type="NCBI Taxonomy" id="991778"/>
    <lineage>
        <taxon>Bacteria</taxon>
        <taxon>Pseudomonadati</taxon>
        <taxon>Planctomycetota</taxon>
        <taxon>Planctomycetia</taxon>
        <taxon>Pirellulales</taxon>
        <taxon>Pirellulaceae</taxon>
        <taxon>Rhodopirellula</taxon>
    </lineage>
</organism>
<protein>
    <submittedName>
        <fullName evidence="1">Uncharacterized protein</fullName>
    </submittedName>
</protein>
<dbReference type="AlphaFoldDB" id="F2AN74"/>
<evidence type="ECO:0000313" key="2">
    <source>
        <dbReference type="Proteomes" id="UP000006222"/>
    </source>
</evidence>